<dbReference type="EMBL" id="JAPZBO010000002">
    <property type="protein sequence ID" value="KAJ5324636.1"/>
    <property type="molecule type" value="Genomic_DNA"/>
</dbReference>
<evidence type="ECO:0008006" key="6">
    <source>
        <dbReference type="Google" id="ProtNLM"/>
    </source>
</evidence>
<dbReference type="Pfam" id="PF00468">
    <property type="entry name" value="Ribosomal_L34"/>
    <property type="match status" value="1"/>
</dbReference>
<organism evidence="4 5">
    <name type="scientific">Penicillium atrosanguineum</name>
    <dbReference type="NCBI Taxonomy" id="1132637"/>
    <lineage>
        <taxon>Eukaryota</taxon>
        <taxon>Fungi</taxon>
        <taxon>Dikarya</taxon>
        <taxon>Ascomycota</taxon>
        <taxon>Pezizomycotina</taxon>
        <taxon>Eurotiomycetes</taxon>
        <taxon>Eurotiomycetidae</taxon>
        <taxon>Eurotiales</taxon>
        <taxon>Aspergillaceae</taxon>
        <taxon>Penicillium</taxon>
    </lineage>
</organism>
<evidence type="ECO:0000256" key="1">
    <source>
        <dbReference type="ARBA" id="ARBA00010111"/>
    </source>
</evidence>
<comment type="similarity">
    <text evidence="1">Belongs to the bacterial ribosomal protein bL34 family.</text>
</comment>
<comment type="caution">
    <text evidence="4">The sequence shown here is derived from an EMBL/GenBank/DDBJ whole genome shotgun (WGS) entry which is preliminary data.</text>
</comment>
<dbReference type="OrthoDB" id="431691at2759"/>
<keyword evidence="3" id="KW-0687">Ribonucleoprotein</keyword>
<keyword evidence="2" id="KW-0689">Ribosomal protein</keyword>
<evidence type="ECO:0000256" key="3">
    <source>
        <dbReference type="ARBA" id="ARBA00023274"/>
    </source>
</evidence>
<dbReference type="GO" id="GO:0003735">
    <property type="term" value="F:structural constituent of ribosome"/>
    <property type="evidence" value="ECO:0007669"/>
    <property type="project" value="InterPro"/>
</dbReference>
<dbReference type="PANTHER" id="PTHR14503">
    <property type="entry name" value="MITOCHONDRIAL RIBOSOMAL PROTEIN 34 FAMILY MEMBER"/>
    <property type="match status" value="1"/>
</dbReference>
<dbReference type="Gene3D" id="1.10.287.3980">
    <property type="match status" value="1"/>
</dbReference>
<dbReference type="GO" id="GO:0005762">
    <property type="term" value="C:mitochondrial large ribosomal subunit"/>
    <property type="evidence" value="ECO:0007669"/>
    <property type="project" value="TreeGrafter"/>
</dbReference>
<evidence type="ECO:0000313" key="4">
    <source>
        <dbReference type="EMBL" id="KAJ5324636.1"/>
    </source>
</evidence>
<dbReference type="NCBIfam" id="TIGR01030">
    <property type="entry name" value="rpmH_bact"/>
    <property type="match status" value="1"/>
</dbReference>
<reference evidence="4" key="1">
    <citation type="submission" date="2022-12" db="EMBL/GenBank/DDBJ databases">
        <authorList>
            <person name="Petersen C."/>
        </authorList>
    </citation>
    <scope>NUCLEOTIDE SEQUENCE</scope>
    <source>
        <strain evidence="4">IBT 21472</strain>
    </source>
</reference>
<evidence type="ECO:0000256" key="2">
    <source>
        <dbReference type="ARBA" id="ARBA00022980"/>
    </source>
</evidence>
<accession>A0A9W9Q9B4</accession>
<dbReference type="AlphaFoldDB" id="A0A9W9Q9B4"/>
<evidence type="ECO:0000313" key="5">
    <source>
        <dbReference type="Proteomes" id="UP001147746"/>
    </source>
</evidence>
<dbReference type="Proteomes" id="UP001147746">
    <property type="component" value="Unassembled WGS sequence"/>
</dbReference>
<gene>
    <name evidence="4" type="ORF">N7476_003236</name>
</gene>
<name>A0A9W9Q9B4_9EURO</name>
<protein>
    <recommendedName>
        <fullName evidence="6">Ribosomal protein L34</fullName>
    </recommendedName>
</protein>
<sequence>MPRIRCRALPTLQAPVSIQTPMTRISQFTPQTTSTPSFLSSRPFSSLLSTPTRFQPSQTLTTPITSSVSSLLAQKPFQARSFSASASLGVRRVTYNPSRRVQKRRHGFLARNKAQKGRLTLTRRRVKGRKAMSW</sequence>
<dbReference type="PANTHER" id="PTHR14503:SF4">
    <property type="entry name" value="LARGE RIBOSOMAL SUBUNIT PROTEIN BL34M"/>
    <property type="match status" value="1"/>
</dbReference>
<dbReference type="GO" id="GO:0006412">
    <property type="term" value="P:translation"/>
    <property type="evidence" value="ECO:0007669"/>
    <property type="project" value="InterPro"/>
</dbReference>
<proteinExistence type="inferred from homology"/>
<keyword evidence="5" id="KW-1185">Reference proteome</keyword>
<reference evidence="4" key="2">
    <citation type="journal article" date="2023" name="IMA Fungus">
        <title>Comparative genomic study of the Penicillium genus elucidates a diverse pangenome and 15 lateral gene transfer events.</title>
        <authorList>
            <person name="Petersen C."/>
            <person name="Sorensen T."/>
            <person name="Nielsen M.R."/>
            <person name="Sondergaard T.E."/>
            <person name="Sorensen J.L."/>
            <person name="Fitzpatrick D.A."/>
            <person name="Frisvad J.C."/>
            <person name="Nielsen K.L."/>
        </authorList>
    </citation>
    <scope>NUCLEOTIDE SEQUENCE</scope>
    <source>
        <strain evidence="4">IBT 21472</strain>
    </source>
</reference>
<dbReference type="InterPro" id="IPR000271">
    <property type="entry name" value="Ribosomal_bL34"/>
</dbReference>